<protein>
    <recommendedName>
        <fullName evidence="2">Programmed cell death protein 2 C-terminal domain-containing protein</fullName>
    </recommendedName>
</protein>
<feature type="compositionally biased region" description="Polar residues" evidence="1">
    <location>
        <begin position="162"/>
        <end position="172"/>
    </location>
</feature>
<dbReference type="OrthoDB" id="443682at2759"/>
<dbReference type="Proteomes" id="UP000298493">
    <property type="component" value="Unassembled WGS sequence"/>
</dbReference>
<name>A0A4Z1NGC1_9PEZI</name>
<accession>A0A4Z1NGC1</accession>
<dbReference type="GO" id="GO:0030490">
    <property type="term" value="P:maturation of SSU-rRNA"/>
    <property type="evidence" value="ECO:0007669"/>
    <property type="project" value="TreeGrafter"/>
</dbReference>
<dbReference type="STRING" id="86259.A0A4Z1NGC1"/>
<reference evidence="3 4" key="1">
    <citation type="submission" date="2019-04" db="EMBL/GenBank/DDBJ databases">
        <title>High contiguity whole genome sequence and gene annotation resource for two Venturia nashicola isolates.</title>
        <authorList>
            <person name="Prokchorchik M."/>
            <person name="Won K."/>
            <person name="Lee Y."/>
            <person name="Choi E.D."/>
            <person name="Segonzac C."/>
            <person name="Sohn K.H."/>
        </authorList>
    </citation>
    <scope>NUCLEOTIDE SEQUENCE [LARGE SCALE GENOMIC DNA]</scope>
    <source>
        <strain evidence="3 4">PRI2</strain>
    </source>
</reference>
<feature type="region of interest" description="Disordered" evidence="1">
    <location>
        <begin position="103"/>
        <end position="172"/>
    </location>
</feature>
<evidence type="ECO:0000256" key="1">
    <source>
        <dbReference type="SAM" id="MobiDB-lite"/>
    </source>
</evidence>
<dbReference type="PANTHER" id="PTHR47524">
    <property type="entry name" value="20S RRNA ACCUMULATION PROTEIN 4"/>
    <property type="match status" value="1"/>
</dbReference>
<dbReference type="Pfam" id="PF04194">
    <property type="entry name" value="PDCD2_C"/>
    <property type="match status" value="1"/>
</dbReference>
<feature type="compositionally biased region" description="Polar residues" evidence="1">
    <location>
        <begin position="194"/>
        <end position="203"/>
    </location>
</feature>
<dbReference type="AlphaFoldDB" id="A0A4Z1NGC1"/>
<gene>
    <name evidence="3" type="ORF">E6O75_ATG09460</name>
</gene>
<evidence type="ECO:0000313" key="4">
    <source>
        <dbReference type="Proteomes" id="UP000298493"/>
    </source>
</evidence>
<dbReference type="EMBL" id="SNSC02000023">
    <property type="protein sequence ID" value="TID14381.1"/>
    <property type="molecule type" value="Genomic_DNA"/>
</dbReference>
<comment type="caution">
    <text evidence="3">The sequence shown here is derived from an EMBL/GenBank/DDBJ whole genome shotgun (WGS) entry which is preliminary data.</text>
</comment>
<dbReference type="InterPro" id="IPR007320">
    <property type="entry name" value="PDCD2_C"/>
</dbReference>
<evidence type="ECO:0000259" key="2">
    <source>
        <dbReference type="Pfam" id="PF04194"/>
    </source>
</evidence>
<feature type="compositionally biased region" description="Polar residues" evidence="1">
    <location>
        <begin position="216"/>
        <end position="232"/>
    </location>
</feature>
<sequence length="429" mass="46054">MATYDSDSSDGEDGDYTKTSTLLGYAEKEPTEDPISQLGGYPTWLDDTTAPSGNLGKCKVCNDYLTLLLQLDANNLQRFPGHERRLYLFACRRKTCRRKEGSIRGVRSNRITKPHAKPSAQVPPAKVPEPAPAPAPQNIGAQLFGGGPASSNGTAKPFASTGPKNPFSSLGASNPFATSNPFASASSLAAKSAQTPDSSTASLPETFASKARISEPSPSTDLSFKPSISESIPHQPWPPEKDLPKPYPSYHLDAGYEELDAPSTPAVPTIGPGIEDTEMSGTGAGMEKLFESSMDKTFQKFADRLSQNPEQVLRYELAGTPLLYSSTDAVGKLLSPPSGSGKVTTTNGGASRIPRCTNCGSDRTFEVQLTPHAITVLEEEELSLEGMEWGTIIMGVCSKDCSPRNAEDGKVGYLEEWVGVQWEELQKRR</sequence>
<feature type="compositionally biased region" description="Pro residues" evidence="1">
    <location>
        <begin position="125"/>
        <end position="135"/>
    </location>
</feature>
<dbReference type="PANTHER" id="PTHR47524:SF1">
    <property type="entry name" value="20S RRNA ACCUMULATION PROTEIN 4"/>
    <property type="match status" value="1"/>
</dbReference>
<feature type="domain" description="Programmed cell death protein 2 C-terminal" evidence="2">
    <location>
        <begin position="295"/>
        <end position="422"/>
    </location>
</feature>
<feature type="region of interest" description="Disordered" evidence="1">
    <location>
        <begin position="1"/>
        <end position="40"/>
    </location>
</feature>
<proteinExistence type="predicted"/>
<feature type="region of interest" description="Disordered" evidence="1">
    <location>
        <begin position="194"/>
        <end position="246"/>
    </location>
</feature>
<keyword evidence="4" id="KW-1185">Reference proteome</keyword>
<evidence type="ECO:0000313" key="3">
    <source>
        <dbReference type="EMBL" id="TID14381.1"/>
    </source>
</evidence>
<organism evidence="3 4">
    <name type="scientific">Venturia nashicola</name>
    <dbReference type="NCBI Taxonomy" id="86259"/>
    <lineage>
        <taxon>Eukaryota</taxon>
        <taxon>Fungi</taxon>
        <taxon>Dikarya</taxon>
        <taxon>Ascomycota</taxon>
        <taxon>Pezizomycotina</taxon>
        <taxon>Dothideomycetes</taxon>
        <taxon>Pleosporomycetidae</taxon>
        <taxon>Venturiales</taxon>
        <taxon>Venturiaceae</taxon>
        <taxon>Venturia</taxon>
    </lineage>
</organism>
<dbReference type="GO" id="GO:0005737">
    <property type="term" value="C:cytoplasm"/>
    <property type="evidence" value="ECO:0007669"/>
    <property type="project" value="InterPro"/>
</dbReference>